<feature type="signal peptide" evidence="16">
    <location>
        <begin position="1"/>
        <end position="26"/>
    </location>
</feature>
<evidence type="ECO:0000256" key="15">
    <source>
        <dbReference type="RuleBase" id="RU003357"/>
    </source>
</evidence>
<feature type="chain" id="PRO_5024789539" evidence="16">
    <location>
        <begin position="27"/>
        <end position="711"/>
    </location>
</feature>
<proteinExistence type="inferred from homology"/>
<dbReference type="InterPro" id="IPR000531">
    <property type="entry name" value="Beta-barrel_TonB"/>
</dbReference>
<dbReference type="EMBL" id="CP043869">
    <property type="protein sequence ID" value="QEQ96156.1"/>
    <property type="molecule type" value="Genomic_DNA"/>
</dbReference>
<dbReference type="Proteomes" id="UP000324760">
    <property type="component" value="Chromosome"/>
</dbReference>
<keyword evidence="3 12" id="KW-1134">Transmembrane beta strand</keyword>
<feature type="domain" description="TonB-dependent receptor plug" evidence="18">
    <location>
        <begin position="47"/>
        <end position="155"/>
    </location>
</feature>
<evidence type="ECO:0000256" key="8">
    <source>
        <dbReference type="ARBA" id="ARBA00023065"/>
    </source>
</evidence>
<dbReference type="PANTHER" id="PTHR32552:SF68">
    <property type="entry name" value="FERRICHROME OUTER MEMBRANE TRANSPORTER_PHAGE RECEPTOR"/>
    <property type="match status" value="1"/>
</dbReference>
<keyword evidence="8" id="KW-0406">Ion transport</keyword>
<dbReference type="Pfam" id="PF07715">
    <property type="entry name" value="Plug"/>
    <property type="match status" value="1"/>
</dbReference>
<evidence type="ECO:0000256" key="7">
    <source>
        <dbReference type="ARBA" id="ARBA00023004"/>
    </source>
</evidence>
<organism evidence="19 20">
    <name type="scientific">Neptunomonas concharum</name>
    <dbReference type="NCBI Taxonomy" id="1031538"/>
    <lineage>
        <taxon>Bacteria</taxon>
        <taxon>Pseudomonadati</taxon>
        <taxon>Pseudomonadota</taxon>
        <taxon>Gammaproteobacteria</taxon>
        <taxon>Oceanospirillales</taxon>
        <taxon>Oceanospirillaceae</taxon>
        <taxon>Neptunomonas</taxon>
    </lineage>
</organism>
<evidence type="ECO:0000256" key="6">
    <source>
        <dbReference type="ARBA" id="ARBA00022729"/>
    </source>
</evidence>
<keyword evidence="11 12" id="KW-0998">Cell outer membrane</keyword>
<name>A0A5P1RA47_9GAMM</name>
<sequence>MFMPFPLRQSTVVVSALLLQAFPALAQDLVVKDSVTVTATREARASADVPESIAVIGGERLEQEKMFNVSDALKGTPGVLIQSNNGAYDARLIIRGAGLKANYGIREIMVLRDGVPVTDPDSFTRLDFIDTQDIEQIEITKGPGNIYATGSAGGAIQILSKSVFDEQQDQIRLGLGEQDTRNLHLRKSGFSESGNALALTYSHRETENNWRHWNEFQSDQLGVKGGLLLSDESELELELSLTKADVQLPGGMTETQFEQFKETGKQEGNNSAFKHSGRYSEIIFANSRYTRALTDNTDFIQRLYINHWSHYHPVTGAINDTPDVTIFGTDLEIRHQHTLLGNDSLVAGITVRQDRDDGSKKYAYRDYLSSSSGRMLATLSDEKGDWLETQDTTNTVIGMFFQESLKPTERWLVDAGFRLDHISIKQETLSSDTAYNYGAGRYVTIPGSGGYSELDKSFTLFSPRLGVSYRLNPQFSLFGNIAQGEQVPFSSELESNHDLKSATNRSVEFGVKGRAENWQMDMSIYFTKVDDEIIAILEDGRTIYQNAGSTDKKGLELQGQYQLFNNQIGSLWLGASYAYSDYQYDAFQETVRVAGGPTSFDRTGNQLPYVPNHQFGLSASYQHPSGIKARLQADTWGEYYLDNANTEKYGGYDMVTSLNLGYSQGPHAVSLNVQNLFDQRYAVEVKKDTSGKKSYTSGSPRTAMLSYRYQF</sequence>
<evidence type="ECO:0000256" key="2">
    <source>
        <dbReference type="ARBA" id="ARBA00022448"/>
    </source>
</evidence>
<evidence type="ECO:0000313" key="19">
    <source>
        <dbReference type="EMBL" id="QEQ96156.1"/>
    </source>
</evidence>
<evidence type="ECO:0000256" key="11">
    <source>
        <dbReference type="ARBA" id="ARBA00023237"/>
    </source>
</evidence>
<dbReference type="SUPFAM" id="SSF56935">
    <property type="entry name" value="Porins"/>
    <property type="match status" value="1"/>
</dbReference>
<dbReference type="Gene3D" id="2.170.130.10">
    <property type="entry name" value="TonB-dependent receptor, plug domain"/>
    <property type="match status" value="1"/>
</dbReference>
<dbReference type="InterPro" id="IPR012910">
    <property type="entry name" value="Plug_dom"/>
</dbReference>
<dbReference type="GO" id="GO:0015344">
    <property type="term" value="F:siderophore uptake transmembrane transporter activity"/>
    <property type="evidence" value="ECO:0007669"/>
    <property type="project" value="TreeGrafter"/>
</dbReference>
<evidence type="ECO:0000256" key="16">
    <source>
        <dbReference type="SAM" id="SignalP"/>
    </source>
</evidence>
<dbReference type="Gene3D" id="2.40.170.20">
    <property type="entry name" value="TonB-dependent receptor, beta-barrel domain"/>
    <property type="match status" value="1"/>
</dbReference>
<evidence type="ECO:0000256" key="1">
    <source>
        <dbReference type="ARBA" id="ARBA00004571"/>
    </source>
</evidence>
<accession>A0A5P1RA47</accession>
<keyword evidence="6 16" id="KW-0732">Signal</keyword>
<dbReference type="OrthoDB" id="127311at2"/>
<comment type="similarity">
    <text evidence="12 15">Belongs to the TonB-dependent receptor family.</text>
</comment>
<dbReference type="RefSeq" id="WP_138988862.1">
    <property type="nucleotide sequence ID" value="NZ_CP043869.1"/>
</dbReference>
<feature type="domain" description="TonB-dependent receptor-like beta-barrel" evidence="17">
    <location>
        <begin position="267"/>
        <end position="676"/>
    </location>
</feature>
<feature type="short sequence motif" description="TonB C-terminal box" evidence="14">
    <location>
        <begin position="694"/>
        <end position="711"/>
    </location>
</feature>
<dbReference type="PROSITE" id="PS00430">
    <property type="entry name" value="TONB_DEPENDENT_REC_1"/>
    <property type="match status" value="1"/>
</dbReference>
<evidence type="ECO:0000256" key="14">
    <source>
        <dbReference type="PROSITE-ProRule" id="PRU10144"/>
    </source>
</evidence>
<reference evidence="19 20" key="1">
    <citation type="journal article" date="2019" name="Biochem. Eng. J.">
        <title>Metabolic engineering of the marine bacteria Neptunomonas concharum for the production of acetoin and meso-2,3-butanediol from acetate.</title>
        <authorList>
            <person name="Li W."/>
            <person name="Pu N."/>
            <person name="Liu C.-X."/>
            <person name="Yuan Q.-P."/>
            <person name="Li Z.-J."/>
        </authorList>
    </citation>
    <scope>NUCLEOTIDE SEQUENCE [LARGE SCALE GENOMIC DNA]</scope>
    <source>
        <strain evidence="19 20">JCM17730</strain>
    </source>
</reference>
<protein>
    <submittedName>
        <fullName evidence="19">TonB-dependent receptor</fullName>
    </submittedName>
</protein>
<evidence type="ECO:0000256" key="3">
    <source>
        <dbReference type="ARBA" id="ARBA00022452"/>
    </source>
</evidence>
<keyword evidence="2 12" id="KW-0813">Transport</keyword>
<keyword evidence="5 12" id="KW-0812">Transmembrane</keyword>
<dbReference type="KEGG" id="ncu:F0U83_05245"/>
<keyword evidence="7" id="KW-0408">Iron</keyword>
<keyword evidence="10 12" id="KW-0472">Membrane</keyword>
<dbReference type="InterPro" id="IPR010916">
    <property type="entry name" value="TonB_box_CS"/>
</dbReference>
<keyword evidence="19" id="KW-0675">Receptor</keyword>
<evidence type="ECO:0000256" key="5">
    <source>
        <dbReference type="ARBA" id="ARBA00022692"/>
    </source>
</evidence>
<gene>
    <name evidence="19" type="ORF">F0U83_05245</name>
</gene>
<dbReference type="PANTHER" id="PTHR32552">
    <property type="entry name" value="FERRICHROME IRON RECEPTOR-RELATED"/>
    <property type="match status" value="1"/>
</dbReference>
<dbReference type="InterPro" id="IPR039426">
    <property type="entry name" value="TonB-dep_rcpt-like"/>
</dbReference>
<dbReference type="PROSITE" id="PS01156">
    <property type="entry name" value="TONB_DEPENDENT_REC_2"/>
    <property type="match status" value="1"/>
</dbReference>
<feature type="short sequence motif" description="TonB box" evidence="13">
    <location>
        <begin position="34"/>
        <end position="40"/>
    </location>
</feature>
<evidence type="ECO:0000256" key="9">
    <source>
        <dbReference type="ARBA" id="ARBA00023077"/>
    </source>
</evidence>
<dbReference type="Pfam" id="PF00593">
    <property type="entry name" value="TonB_dep_Rec_b-barrel"/>
    <property type="match status" value="1"/>
</dbReference>
<keyword evidence="20" id="KW-1185">Reference proteome</keyword>
<dbReference type="InterPro" id="IPR010917">
    <property type="entry name" value="TonB_rcpt_CS"/>
</dbReference>
<keyword evidence="4" id="KW-0410">Iron transport</keyword>
<evidence type="ECO:0000259" key="17">
    <source>
        <dbReference type="Pfam" id="PF00593"/>
    </source>
</evidence>
<evidence type="ECO:0000256" key="10">
    <source>
        <dbReference type="ARBA" id="ARBA00023136"/>
    </source>
</evidence>
<dbReference type="InterPro" id="IPR037066">
    <property type="entry name" value="Plug_dom_sf"/>
</dbReference>
<evidence type="ECO:0000256" key="13">
    <source>
        <dbReference type="PROSITE-ProRule" id="PRU10143"/>
    </source>
</evidence>
<dbReference type="AlphaFoldDB" id="A0A5P1RA47"/>
<evidence type="ECO:0000259" key="18">
    <source>
        <dbReference type="Pfam" id="PF07715"/>
    </source>
</evidence>
<dbReference type="PROSITE" id="PS52016">
    <property type="entry name" value="TONB_DEPENDENT_REC_3"/>
    <property type="match status" value="1"/>
</dbReference>
<comment type="subcellular location">
    <subcellularLocation>
        <location evidence="1 12">Cell outer membrane</location>
        <topology evidence="1 12">Multi-pass membrane protein</topology>
    </subcellularLocation>
</comment>
<dbReference type="GO" id="GO:0009279">
    <property type="term" value="C:cell outer membrane"/>
    <property type="evidence" value="ECO:0007669"/>
    <property type="project" value="UniProtKB-SubCell"/>
</dbReference>
<evidence type="ECO:0000313" key="20">
    <source>
        <dbReference type="Proteomes" id="UP000324760"/>
    </source>
</evidence>
<keyword evidence="9 13" id="KW-0798">TonB box</keyword>
<dbReference type="InterPro" id="IPR036942">
    <property type="entry name" value="Beta-barrel_TonB_sf"/>
</dbReference>
<evidence type="ECO:0000256" key="12">
    <source>
        <dbReference type="PROSITE-ProRule" id="PRU01360"/>
    </source>
</evidence>
<evidence type="ECO:0000256" key="4">
    <source>
        <dbReference type="ARBA" id="ARBA00022496"/>
    </source>
</evidence>